<dbReference type="PANTHER" id="PTHR11001:SF2">
    <property type="entry name" value="MITOCHONDRIAL FISSION PROCESS PROTEIN 1"/>
    <property type="match status" value="1"/>
</dbReference>
<reference evidence="5" key="1">
    <citation type="journal article" date="2020" name="Fungal Divers.">
        <title>Resolving the Mortierellaceae phylogeny through synthesis of multi-gene phylogenetics and phylogenomics.</title>
        <authorList>
            <person name="Vandepol N."/>
            <person name="Liber J."/>
            <person name="Desiro A."/>
            <person name="Na H."/>
            <person name="Kennedy M."/>
            <person name="Barry K."/>
            <person name="Grigoriev I.V."/>
            <person name="Miller A.N."/>
            <person name="O'Donnell K."/>
            <person name="Stajich J.E."/>
            <person name="Bonito G."/>
        </authorList>
    </citation>
    <scope>NUCLEOTIDE SEQUENCE</scope>
    <source>
        <strain evidence="5">KOD948</strain>
    </source>
</reference>
<comment type="similarity">
    <text evidence="1">Belongs to the MTFP1 family.</text>
</comment>
<evidence type="ECO:0000256" key="1">
    <source>
        <dbReference type="ARBA" id="ARBA00009224"/>
    </source>
</evidence>
<organism evidence="5 6">
    <name type="scientific">Mortierella polycephala</name>
    <dbReference type="NCBI Taxonomy" id="41804"/>
    <lineage>
        <taxon>Eukaryota</taxon>
        <taxon>Fungi</taxon>
        <taxon>Fungi incertae sedis</taxon>
        <taxon>Mucoromycota</taxon>
        <taxon>Mortierellomycotina</taxon>
        <taxon>Mortierellomycetes</taxon>
        <taxon>Mortierellales</taxon>
        <taxon>Mortierellaceae</taxon>
        <taxon>Mortierella</taxon>
    </lineage>
</organism>
<evidence type="ECO:0000256" key="4">
    <source>
        <dbReference type="SAM" id="Coils"/>
    </source>
</evidence>
<evidence type="ECO:0000313" key="6">
    <source>
        <dbReference type="Proteomes" id="UP000726737"/>
    </source>
</evidence>
<dbReference type="PANTHER" id="PTHR11001">
    <property type="entry name" value="MITOCHONDRIAL FISSION PROCESS PROTEIN 1"/>
    <property type="match status" value="1"/>
</dbReference>
<name>A0A9P6QJN4_9FUNG</name>
<dbReference type="GO" id="GO:0005739">
    <property type="term" value="C:mitochondrion"/>
    <property type="evidence" value="ECO:0007669"/>
    <property type="project" value="TreeGrafter"/>
</dbReference>
<feature type="coiled-coil region" evidence="4">
    <location>
        <begin position="324"/>
        <end position="351"/>
    </location>
</feature>
<dbReference type="AlphaFoldDB" id="A0A9P6QJN4"/>
<gene>
    <name evidence="5" type="ORF">BG011_009149</name>
</gene>
<protein>
    <recommendedName>
        <fullName evidence="2">Mitochondrial fission process protein 1</fullName>
    </recommendedName>
    <alternativeName>
        <fullName evidence="3">Mitochondrial 18 kDa protein</fullName>
    </alternativeName>
</protein>
<keyword evidence="4" id="KW-0175">Coiled coil</keyword>
<dbReference type="Pfam" id="PF10558">
    <property type="entry name" value="MTP18"/>
    <property type="match status" value="2"/>
</dbReference>
<dbReference type="Proteomes" id="UP000726737">
    <property type="component" value="Unassembled WGS sequence"/>
</dbReference>
<accession>A0A9P6QJN4</accession>
<dbReference type="EMBL" id="JAAAJA010000008">
    <property type="protein sequence ID" value="KAG0267077.1"/>
    <property type="molecule type" value="Genomic_DNA"/>
</dbReference>
<comment type="caution">
    <text evidence="5">The sequence shown here is derived from an EMBL/GenBank/DDBJ whole genome shotgun (WGS) entry which is preliminary data.</text>
</comment>
<dbReference type="GO" id="GO:0000266">
    <property type="term" value="P:mitochondrial fission"/>
    <property type="evidence" value="ECO:0007669"/>
    <property type="project" value="TreeGrafter"/>
</dbReference>
<dbReference type="InterPro" id="IPR019560">
    <property type="entry name" value="Mitochondrial_18_kDa_protein"/>
</dbReference>
<evidence type="ECO:0000313" key="5">
    <source>
        <dbReference type="EMBL" id="KAG0267077.1"/>
    </source>
</evidence>
<proteinExistence type="inferred from homology"/>
<evidence type="ECO:0000256" key="3">
    <source>
        <dbReference type="ARBA" id="ARBA00029631"/>
    </source>
</evidence>
<keyword evidence="6" id="KW-1185">Reference proteome</keyword>
<dbReference type="OrthoDB" id="424969at2759"/>
<sequence>MTSAAATPDEPLASKLTHEVKEEVREIEQGQVDTVETPARYLAYLARYRNLFMASSRYLAYSSDVGEAFRPITAPLFVNAMYGGFDVAYEGYKAKIAGAPNDIVGMTVLKRGIFQGLASLVAPAITIHTVVHQSGKLFKNSANATLRKWGPTAIGLCVVPALPVMFDHPIETAVDKVFEMLEGGGGRTLPMNPTEKEKVLDAVFSKMCHRVICHDCGKFTWEGCGLHIAQALAGLSLEQICACDDDRDSEHTWTTLQSSIHGAAHPTARQPLNTGMRDALATISTSTSTLPLSLSSASLENASTVKYKLSKISATSATEAALRMVQQTAALEELRKRKQEKDQQIKEANQDALQRLLQGLSQATVQDDEINVAQ</sequence>
<evidence type="ECO:0000256" key="2">
    <source>
        <dbReference type="ARBA" id="ARBA00017835"/>
    </source>
</evidence>